<protein>
    <submittedName>
        <fullName evidence="2">Uncharacterized protein</fullName>
    </submittedName>
</protein>
<evidence type="ECO:0000256" key="1">
    <source>
        <dbReference type="SAM" id="Phobius"/>
    </source>
</evidence>
<proteinExistence type="predicted"/>
<keyword evidence="1" id="KW-0472">Membrane</keyword>
<keyword evidence="1" id="KW-0812">Transmembrane</keyword>
<feature type="non-terminal residue" evidence="2">
    <location>
        <position position="1"/>
    </location>
</feature>
<reference evidence="2" key="1">
    <citation type="journal article" date="2014" name="Front. Microbiol.">
        <title>High frequency of phylogenetically diverse reductive dehalogenase-homologous genes in deep subseafloor sedimentary metagenomes.</title>
        <authorList>
            <person name="Kawai M."/>
            <person name="Futagami T."/>
            <person name="Toyoda A."/>
            <person name="Takaki Y."/>
            <person name="Nishi S."/>
            <person name="Hori S."/>
            <person name="Arai W."/>
            <person name="Tsubouchi T."/>
            <person name="Morono Y."/>
            <person name="Uchiyama I."/>
            <person name="Ito T."/>
            <person name="Fujiyama A."/>
            <person name="Inagaki F."/>
            <person name="Takami H."/>
        </authorList>
    </citation>
    <scope>NUCLEOTIDE SEQUENCE</scope>
    <source>
        <strain evidence="2">Expedition CK06-06</strain>
    </source>
</reference>
<feature type="transmembrane region" description="Helical" evidence="1">
    <location>
        <begin position="6"/>
        <end position="27"/>
    </location>
</feature>
<comment type="caution">
    <text evidence="2">The sequence shown here is derived from an EMBL/GenBank/DDBJ whole genome shotgun (WGS) entry which is preliminary data.</text>
</comment>
<evidence type="ECO:0000313" key="2">
    <source>
        <dbReference type="EMBL" id="GAF84985.1"/>
    </source>
</evidence>
<sequence>APSVRVFAIVLPAVTELTVYFCAGGFGTDYSKIMFWKVTDDLVSLSGTKIPTIFFAATLSV</sequence>
<gene>
    <name evidence="2" type="ORF">S01H1_02168</name>
</gene>
<dbReference type="AlphaFoldDB" id="X0U937"/>
<name>X0U937_9ZZZZ</name>
<organism evidence="2">
    <name type="scientific">marine sediment metagenome</name>
    <dbReference type="NCBI Taxonomy" id="412755"/>
    <lineage>
        <taxon>unclassified sequences</taxon>
        <taxon>metagenomes</taxon>
        <taxon>ecological metagenomes</taxon>
    </lineage>
</organism>
<keyword evidence="1" id="KW-1133">Transmembrane helix</keyword>
<dbReference type="EMBL" id="BARS01001019">
    <property type="protein sequence ID" value="GAF84985.1"/>
    <property type="molecule type" value="Genomic_DNA"/>
</dbReference>
<accession>X0U937</accession>